<dbReference type="RefSeq" id="WP_179398123.1">
    <property type="nucleotide sequence ID" value="NZ_BBRC01000012.1"/>
</dbReference>
<dbReference type="InterPro" id="IPR050490">
    <property type="entry name" value="Bact_solute-bd_prot1"/>
</dbReference>
<organism evidence="2 3">
    <name type="scientific">Demequina lutea</name>
    <dbReference type="NCBI Taxonomy" id="431489"/>
    <lineage>
        <taxon>Bacteria</taxon>
        <taxon>Bacillati</taxon>
        <taxon>Actinomycetota</taxon>
        <taxon>Actinomycetes</taxon>
        <taxon>Micrococcales</taxon>
        <taxon>Demequinaceae</taxon>
        <taxon>Demequina</taxon>
    </lineage>
</organism>
<evidence type="ECO:0000256" key="1">
    <source>
        <dbReference type="SAM" id="SignalP"/>
    </source>
</evidence>
<dbReference type="InterPro" id="IPR006059">
    <property type="entry name" value="SBP"/>
</dbReference>
<dbReference type="Proteomes" id="UP000547973">
    <property type="component" value="Unassembled WGS sequence"/>
</dbReference>
<feature type="signal peptide" evidence="1">
    <location>
        <begin position="1"/>
        <end position="35"/>
    </location>
</feature>
<evidence type="ECO:0000313" key="2">
    <source>
        <dbReference type="EMBL" id="NYI42843.1"/>
    </source>
</evidence>
<dbReference type="Gene3D" id="3.40.190.10">
    <property type="entry name" value="Periplasmic binding protein-like II"/>
    <property type="match status" value="1"/>
</dbReference>
<dbReference type="Pfam" id="PF13416">
    <property type="entry name" value="SBP_bac_8"/>
    <property type="match status" value="1"/>
</dbReference>
<comment type="caution">
    <text evidence="2">The sequence shown here is derived from an EMBL/GenBank/DDBJ whole genome shotgun (WGS) entry which is preliminary data.</text>
</comment>
<gene>
    <name evidence="2" type="ORF">BKA03_002962</name>
</gene>
<dbReference type="PANTHER" id="PTHR43649">
    <property type="entry name" value="ARABINOSE-BINDING PROTEIN-RELATED"/>
    <property type="match status" value="1"/>
</dbReference>
<dbReference type="SUPFAM" id="SSF53850">
    <property type="entry name" value="Periplasmic binding protein-like II"/>
    <property type="match status" value="1"/>
</dbReference>
<proteinExistence type="predicted"/>
<keyword evidence="1" id="KW-0732">Signal</keyword>
<accession>A0A7Y9ZE15</accession>
<dbReference type="PROSITE" id="PS51257">
    <property type="entry name" value="PROKAR_LIPOPROTEIN"/>
    <property type="match status" value="1"/>
</dbReference>
<dbReference type="PANTHER" id="PTHR43649:SF32">
    <property type="entry name" value="SUGAR BINDING SECRETED PROTEIN"/>
    <property type="match status" value="1"/>
</dbReference>
<evidence type="ECO:0000313" key="3">
    <source>
        <dbReference type="Proteomes" id="UP000547973"/>
    </source>
</evidence>
<name>A0A7Y9ZE15_9MICO</name>
<sequence>MHTLRARSRRATVLGVASVLSLSACGLLGGNDASASPVASGAPQIQTQISMAVWGGFGLDDLITEYETDHPDVAIKLIKGDYNPLHDSLQRELVSGTGAPTIAAIGEDYIAQFAAQPDQFVNLSTLGADDYKDVYLPWKWAEGKSADGTSVIGMGADVSGLALCYRSDLFAAAGLPTDRLAVSAAMTDSWEGFLTLGAQYTKASKGGAFIDDATTLLAPIRDQTGASYYDASGALSTAADKPAFDVATKAIDAGLSAGITQFSDAWDKGLTDGSFAVTLCPVWSMGYIQGVVTGSNYQPKWDIADIPGPGGSRGGSFYTIPAQATPAQRDAAWQFLRWLLAPAQQLKVFRATGSLPSQPAIYKDSSVTGYKIPFFNDAPVGKILAKAVEELPVMASQDPKNGKVEAAMEQVLAGVQTGDVKSADAWKVAVEAAKVVDTANTSAPASASPSPSPSP</sequence>
<dbReference type="EMBL" id="JACBZO010000001">
    <property type="protein sequence ID" value="NYI42843.1"/>
    <property type="molecule type" value="Genomic_DNA"/>
</dbReference>
<dbReference type="AlphaFoldDB" id="A0A7Y9ZE15"/>
<protein>
    <submittedName>
        <fullName evidence="2">Cellobiose transport system substrate-binding protein</fullName>
    </submittedName>
</protein>
<reference evidence="2 3" key="1">
    <citation type="submission" date="2020-07" db="EMBL/GenBank/DDBJ databases">
        <title>Sequencing the genomes of 1000 actinobacteria strains.</title>
        <authorList>
            <person name="Klenk H.-P."/>
        </authorList>
    </citation>
    <scope>NUCLEOTIDE SEQUENCE [LARGE SCALE GENOMIC DNA]</scope>
    <source>
        <strain evidence="2 3">DSM 19970</strain>
    </source>
</reference>
<feature type="chain" id="PRO_5031425826" evidence="1">
    <location>
        <begin position="36"/>
        <end position="455"/>
    </location>
</feature>
<keyword evidence="3" id="KW-1185">Reference proteome</keyword>